<reference evidence="2" key="1">
    <citation type="submission" date="2022-01" db="EMBL/GenBank/DDBJ databases">
        <authorList>
            <person name="King R."/>
        </authorList>
    </citation>
    <scope>NUCLEOTIDE SEQUENCE</scope>
</reference>
<dbReference type="EMBL" id="OU892280">
    <property type="protein sequence ID" value="CAG9768488.1"/>
    <property type="molecule type" value="Genomic_DNA"/>
</dbReference>
<keyword evidence="1" id="KW-0472">Membrane</keyword>
<evidence type="ECO:0000313" key="2">
    <source>
        <dbReference type="EMBL" id="CAG9768488.1"/>
    </source>
</evidence>
<keyword evidence="1" id="KW-1133">Transmembrane helix</keyword>
<gene>
    <name evidence="2" type="ORF">CEUTPL_LOCUS9026</name>
</gene>
<sequence>MNITTIQRESKIFILSSNDCLVNLLQNNKRNIRLGDKIIYWNERKPHNSLSEILHDAGVDTQTLHDFLPLIKVLKVNDAAAFTHTNQSYFDESFMNTREIFTIATFETKLHHGEIEYLRLDTFVMEILAKSIHLPYVYIKPTRYEGYAGVFDLVASGDAQIVLNSWFLVEKIAIENKPTDVGIKTVEEFVRTKNPIFCTKNIAIGLRDLLENDKLGKQLLPRIKTYSNLSDNSEEEHILTNCTTFAVILARSSARYFSNLAKEQGLDFCYNLIPEAVVPSIVTYLMAYKSPFHEKIDKIISRIFENGLIANFTADPIVKTQEYNEELEKSGLTTFRERLPWIVYLCGIFLATIVFIFEAFIWPKLIGQFKNK</sequence>
<keyword evidence="3" id="KW-1185">Reference proteome</keyword>
<accession>A0A9N9QPL9</accession>
<evidence type="ECO:0000256" key="1">
    <source>
        <dbReference type="SAM" id="Phobius"/>
    </source>
</evidence>
<dbReference type="Proteomes" id="UP001152799">
    <property type="component" value="Chromosome 4"/>
</dbReference>
<dbReference type="AlphaFoldDB" id="A0A9N9QPL9"/>
<evidence type="ECO:0000313" key="3">
    <source>
        <dbReference type="Proteomes" id="UP001152799"/>
    </source>
</evidence>
<organism evidence="2 3">
    <name type="scientific">Ceutorhynchus assimilis</name>
    <name type="common">cabbage seed weevil</name>
    <dbReference type="NCBI Taxonomy" id="467358"/>
    <lineage>
        <taxon>Eukaryota</taxon>
        <taxon>Metazoa</taxon>
        <taxon>Ecdysozoa</taxon>
        <taxon>Arthropoda</taxon>
        <taxon>Hexapoda</taxon>
        <taxon>Insecta</taxon>
        <taxon>Pterygota</taxon>
        <taxon>Neoptera</taxon>
        <taxon>Endopterygota</taxon>
        <taxon>Coleoptera</taxon>
        <taxon>Polyphaga</taxon>
        <taxon>Cucujiformia</taxon>
        <taxon>Curculionidae</taxon>
        <taxon>Ceutorhynchinae</taxon>
        <taxon>Ceutorhynchus</taxon>
    </lineage>
</organism>
<dbReference type="OrthoDB" id="7773435at2759"/>
<keyword evidence="1" id="KW-0812">Transmembrane</keyword>
<protein>
    <submittedName>
        <fullName evidence="2">Uncharacterized protein</fullName>
    </submittedName>
</protein>
<proteinExistence type="predicted"/>
<feature type="transmembrane region" description="Helical" evidence="1">
    <location>
        <begin position="341"/>
        <end position="362"/>
    </location>
</feature>
<name>A0A9N9QPL9_9CUCU</name>